<evidence type="ECO:0000256" key="1">
    <source>
        <dbReference type="ARBA" id="ARBA00001947"/>
    </source>
</evidence>
<dbReference type="CDD" id="cd11375">
    <property type="entry name" value="Peptidase_M54"/>
    <property type="match status" value="1"/>
</dbReference>
<keyword evidence="5" id="KW-0862">Zinc</keyword>
<evidence type="ECO:0000256" key="3">
    <source>
        <dbReference type="ARBA" id="ARBA00022723"/>
    </source>
</evidence>
<organism evidence="7 8">
    <name type="scientific">Flavobacterium bernardetii</name>
    <dbReference type="NCBI Taxonomy" id="2813823"/>
    <lineage>
        <taxon>Bacteria</taxon>
        <taxon>Pseudomonadati</taxon>
        <taxon>Bacteroidota</taxon>
        <taxon>Flavobacteriia</taxon>
        <taxon>Flavobacteriales</taxon>
        <taxon>Flavobacteriaceae</taxon>
        <taxon>Flavobacterium</taxon>
    </lineage>
</organism>
<keyword evidence="3" id="KW-0479">Metal-binding</keyword>
<evidence type="ECO:0000256" key="2">
    <source>
        <dbReference type="ARBA" id="ARBA00022670"/>
    </source>
</evidence>
<proteinExistence type="predicted"/>
<evidence type="ECO:0000313" key="8">
    <source>
        <dbReference type="Proteomes" id="UP000605990"/>
    </source>
</evidence>
<keyword evidence="2" id="KW-0645">Protease</keyword>
<evidence type="ECO:0000256" key="5">
    <source>
        <dbReference type="ARBA" id="ARBA00022833"/>
    </source>
</evidence>
<dbReference type="InterPro" id="IPR012962">
    <property type="entry name" value="Pept_M54_archaemetzincn"/>
</dbReference>
<name>A0ABR7IWP4_9FLAO</name>
<dbReference type="PANTHER" id="PTHR15910:SF1">
    <property type="entry name" value="ARCHAEMETZINCIN-2"/>
    <property type="match status" value="1"/>
</dbReference>
<reference evidence="7 8" key="1">
    <citation type="submission" date="2020-08" db="EMBL/GenBank/DDBJ databases">
        <title>Description of novel Flavobacterium F-408 isolate.</title>
        <authorList>
            <person name="Saticioglu I.B."/>
            <person name="Duman M."/>
            <person name="Altun S."/>
        </authorList>
    </citation>
    <scope>NUCLEOTIDE SEQUENCE [LARGE SCALE GENOMIC DNA]</scope>
    <source>
        <strain evidence="7 8">F-408</strain>
    </source>
</reference>
<dbReference type="SUPFAM" id="SSF55486">
    <property type="entry name" value="Metalloproteases ('zincins'), catalytic domain"/>
    <property type="match status" value="1"/>
</dbReference>
<dbReference type="RefSeq" id="WP_166125293.1">
    <property type="nucleotide sequence ID" value="NZ_JAANOQ010000001.1"/>
</dbReference>
<dbReference type="Proteomes" id="UP000605990">
    <property type="component" value="Unassembled WGS sequence"/>
</dbReference>
<dbReference type="InterPro" id="IPR024079">
    <property type="entry name" value="MetalloPept_cat_dom_sf"/>
</dbReference>
<dbReference type="Gene3D" id="3.40.390.10">
    <property type="entry name" value="Collagenase (Catalytic Domain)"/>
    <property type="match status" value="1"/>
</dbReference>
<comment type="caution">
    <text evidence="7">The sequence shown here is derived from an EMBL/GenBank/DDBJ whole genome shotgun (WGS) entry which is preliminary data.</text>
</comment>
<dbReference type="PANTHER" id="PTHR15910">
    <property type="entry name" value="ARCHAEMETZINCIN"/>
    <property type="match status" value="1"/>
</dbReference>
<evidence type="ECO:0000256" key="4">
    <source>
        <dbReference type="ARBA" id="ARBA00022801"/>
    </source>
</evidence>
<sequence length="213" mass="24604">MKIYFISIILLLVSCSKEKTYKPEKEKRIVGIQPYGKFSKEDAKLISFVIDSFYRLETKVLPNISLPKTAFTKIKSPRYRADSIIKIQNQNIPKDVYYVLGLTNEDISVTKNDKNGQILEPKWKYCDFGIMGLAYRPGKSAVVSRFRVKSKNYKTEMTRLRKIAIHEFGHNLGLPHCSDRKCVMTSAAEKLTTIDNEKLALCDKCKKIINYKY</sequence>
<dbReference type="EMBL" id="JACRUN010000001">
    <property type="protein sequence ID" value="MBC5834079.1"/>
    <property type="molecule type" value="Genomic_DNA"/>
</dbReference>
<dbReference type="Pfam" id="PF07998">
    <property type="entry name" value="Peptidase_M54"/>
    <property type="match status" value="1"/>
</dbReference>
<evidence type="ECO:0000256" key="6">
    <source>
        <dbReference type="ARBA" id="ARBA00023049"/>
    </source>
</evidence>
<comment type="cofactor">
    <cofactor evidence="1">
        <name>Zn(2+)</name>
        <dbReference type="ChEBI" id="CHEBI:29105"/>
    </cofactor>
</comment>
<dbReference type="PROSITE" id="PS51257">
    <property type="entry name" value="PROKAR_LIPOPROTEIN"/>
    <property type="match status" value="1"/>
</dbReference>
<keyword evidence="6 7" id="KW-0482">Metalloprotease</keyword>
<dbReference type="GO" id="GO:0008237">
    <property type="term" value="F:metallopeptidase activity"/>
    <property type="evidence" value="ECO:0007669"/>
    <property type="project" value="UniProtKB-KW"/>
</dbReference>
<accession>A0ABR7IWP4</accession>
<gene>
    <name evidence="7" type="ORF">H8R27_04195</name>
</gene>
<keyword evidence="8" id="KW-1185">Reference proteome</keyword>
<evidence type="ECO:0000313" key="7">
    <source>
        <dbReference type="EMBL" id="MBC5834079.1"/>
    </source>
</evidence>
<keyword evidence="4" id="KW-0378">Hydrolase</keyword>
<protein>
    <submittedName>
        <fullName evidence="7">Matrixin family metalloprotease</fullName>
    </submittedName>
</protein>